<comment type="subcellular location">
    <subcellularLocation>
        <location evidence="2">Cell membrane</location>
        <topology evidence="2">Multi-pass membrane protein</topology>
    </subcellularLocation>
</comment>
<keyword evidence="3" id="KW-0813">Transport</keyword>
<dbReference type="InterPro" id="IPR016174">
    <property type="entry name" value="Di-haem_cyt_TM"/>
</dbReference>
<evidence type="ECO:0000313" key="16">
    <source>
        <dbReference type="Proteomes" id="UP000289708"/>
    </source>
</evidence>
<dbReference type="PANTHER" id="PTHR30529:SF1">
    <property type="entry name" value="CYTOCHROME B561 HOMOLOG 2"/>
    <property type="match status" value="1"/>
</dbReference>
<keyword evidence="16" id="KW-1185">Reference proteome</keyword>
<comment type="caution">
    <text evidence="15">The sequence shown here is derived from an EMBL/GenBank/DDBJ whole genome shotgun (WGS) entry which is preliminary data.</text>
</comment>
<keyword evidence="7" id="KW-0479">Metal-binding</keyword>
<evidence type="ECO:0000256" key="1">
    <source>
        <dbReference type="ARBA" id="ARBA00001970"/>
    </source>
</evidence>
<evidence type="ECO:0000256" key="10">
    <source>
        <dbReference type="ARBA" id="ARBA00023004"/>
    </source>
</evidence>
<keyword evidence="11 13" id="KW-0472">Membrane</keyword>
<evidence type="ECO:0000256" key="5">
    <source>
        <dbReference type="ARBA" id="ARBA00022617"/>
    </source>
</evidence>
<dbReference type="InterPro" id="IPR052168">
    <property type="entry name" value="Cytochrome_b561_oxidase"/>
</dbReference>
<dbReference type="EMBL" id="RYFI01000011">
    <property type="protein sequence ID" value="RXF73019.1"/>
    <property type="molecule type" value="Genomic_DNA"/>
</dbReference>
<keyword evidence="6 13" id="KW-0812">Transmembrane</keyword>
<feature type="transmembrane region" description="Helical" evidence="13">
    <location>
        <begin position="161"/>
        <end position="182"/>
    </location>
</feature>
<evidence type="ECO:0000256" key="8">
    <source>
        <dbReference type="ARBA" id="ARBA00022982"/>
    </source>
</evidence>
<evidence type="ECO:0000259" key="14">
    <source>
        <dbReference type="Pfam" id="PF01292"/>
    </source>
</evidence>
<evidence type="ECO:0000256" key="6">
    <source>
        <dbReference type="ARBA" id="ARBA00022692"/>
    </source>
</evidence>
<evidence type="ECO:0000256" key="9">
    <source>
        <dbReference type="ARBA" id="ARBA00022989"/>
    </source>
</evidence>
<gene>
    <name evidence="15" type="ORF">EK403_12860</name>
</gene>
<comment type="cofactor">
    <cofactor evidence="1">
        <name>heme b</name>
        <dbReference type="ChEBI" id="CHEBI:60344"/>
    </cofactor>
</comment>
<keyword evidence="4" id="KW-1003">Cell membrane</keyword>
<evidence type="ECO:0000256" key="2">
    <source>
        <dbReference type="ARBA" id="ARBA00004651"/>
    </source>
</evidence>
<dbReference type="Proteomes" id="UP000289708">
    <property type="component" value="Unassembled WGS sequence"/>
</dbReference>
<dbReference type="GO" id="GO:0005886">
    <property type="term" value="C:plasma membrane"/>
    <property type="evidence" value="ECO:0007669"/>
    <property type="project" value="UniProtKB-SubCell"/>
</dbReference>
<keyword evidence="9 13" id="KW-1133">Transmembrane helix</keyword>
<evidence type="ECO:0000256" key="7">
    <source>
        <dbReference type="ARBA" id="ARBA00022723"/>
    </source>
</evidence>
<feature type="transmembrane region" description="Helical" evidence="13">
    <location>
        <begin position="104"/>
        <end position="123"/>
    </location>
</feature>
<dbReference type="Pfam" id="PF01292">
    <property type="entry name" value="Ni_hydr_CYTB"/>
    <property type="match status" value="1"/>
</dbReference>
<evidence type="ECO:0000256" key="4">
    <source>
        <dbReference type="ARBA" id="ARBA00022475"/>
    </source>
</evidence>
<accession>A0A4Q0MIY7</accession>
<dbReference type="AlphaFoldDB" id="A0A4Q0MIY7"/>
<feature type="transmembrane region" description="Helical" evidence="13">
    <location>
        <begin position="62"/>
        <end position="84"/>
    </location>
</feature>
<dbReference type="InterPro" id="IPR011577">
    <property type="entry name" value="Cyt_b561_bac/Ni-Hgenase"/>
</dbReference>
<evidence type="ECO:0000256" key="13">
    <source>
        <dbReference type="SAM" id="Phobius"/>
    </source>
</evidence>
<proteinExistence type="inferred from homology"/>
<reference evidence="15 16" key="1">
    <citation type="submission" date="2018-12" db="EMBL/GenBank/DDBJ databases">
        <title>bacterium Hansschlegelia zhihuaiae S113.</title>
        <authorList>
            <person name="He J."/>
        </authorList>
    </citation>
    <scope>NUCLEOTIDE SEQUENCE [LARGE SCALE GENOMIC DNA]</scope>
    <source>
        <strain evidence="15 16">S 113</strain>
    </source>
</reference>
<dbReference type="GO" id="GO:0046872">
    <property type="term" value="F:metal ion binding"/>
    <property type="evidence" value="ECO:0007669"/>
    <property type="project" value="UniProtKB-KW"/>
</dbReference>
<dbReference type="GO" id="GO:0022904">
    <property type="term" value="P:respiratory electron transport chain"/>
    <property type="evidence" value="ECO:0007669"/>
    <property type="project" value="InterPro"/>
</dbReference>
<sequence length="208" mass="23261">MSHARSGGLAGEAMRIAAGDDRSRYDAFGVALHWTTAVLVVALFALSQIWEFLPKPERHPWIVAHMSFGVILTAMIVIRIAWRLMPGHQVSPAVSGWVETASKVVHYVLYALLAAQALLGFALRWSGEKPETMSFFGLEFGPFFPPSPKPLHEFFEESHEWIGWAIIIIAAGHAFAALYHHYALKDDVLWRMLPGRHARRAERDAPAP</sequence>
<evidence type="ECO:0000256" key="3">
    <source>
        <dbReference type="ARBA" id="ARBA00022448"/>
    </source>
</evidence>
<name>A0A4Q0MIY7_9HYPH</name>
<dbReference type="GO" id="GO:0009055">
    <property type="term" value="F:electron transfer activity"/>
    <property type="evidence" value="ECO:0007669"/>
    <property type="project" value="InterPro"/>
</dbReference>
<dbReference type="GO" id="GO:0020037">
    <property type="term" value="F:heme binding"/>
    <property type="evidence" value="ECO:0007669"/>
    <property type="project" value="TreeGrafter"/>
</dbReference>
<feature type="transmembrane region" description="Helical" evidence="13">
    <location>
        <begin position="31"/>
        <end position="50"/>
    </location>
</feature>
<protein>
    <submittedName>
        <fullName evidence="15">Cytochrome b</fullName>
    </submittedName>
</protein>
<keyword evidence="8" id="KW-0249">Electron transport</keyword>
<feature type="domain" description="Cytochrome b561 bacterial/Ni-hydrogenase" evidence="14">
    <location>
        <begin position="24"/>
        <end position="195"/>
    </location>
</feature>
<evidence type="ECO:0000313" key="15">
    <source>
        <dbReference type="EMBL" id="RXF73019.1"/>
    </source>
</evidence>
<organism evidence="15 16">
    <name type="scientific">Hansschlegelia zhihuaiae</name>
    <dbReference type="NCBI Taxonomy" id="405005"/>
    <lineage>
        <taxon>Bacteria</taxon>
        <taxon>Pseudomonadati</taxon>
        <taxon>Pseudomonadota</taxon>
        <taxon>Alphaproteobacteria</taxon>
        <taxon>Hyphomicrobiales</taxon>
        <taxon>Methylopilaceae</taxon>
        <taxon>Hansschlegelia</taxon>
    </lineage>
</organism>
<keyword evidence="10" id="KW-0408">Iron</keyword>
<evidence type="ECO:0000256" key="12">
    <source>
        <dbReference type="ARBA" id="ARBA00037975"/>
    </source>
</evidence>
<dbReference type="SUPFAM" id="SSF81342">
    <property type="entry name" value="Transmembrane di-heme cytochromes"/>
    <property type="match status" value="1"/>
</dbReference>
<dbReference type="OrthoDB" id="7280471at2"/>
<keyword evidence="5" id="KW-0349">Heme</keyword>
<comment type="similarity">
    <text evidence="12">Belongs to the cytochrome b561 family.</text>
</comment>
<dbReference type="PANTHER" id="PTHR30529">
    <property type="entry name" value="CYTOCHROME B561"/>
    <property type="match status" value="1"/>
</dbReference>
<evidence type="ECO:0000256" key="11">
    <source>
        <dbReference type="ARBA" id="ARBA00023136"/>
    </source>
</evidence>